<dbReference type="OrthoDB" id="9804460at2"/>
<evidence type="ECO:0000313" key="3">
    <source>
        <dbReference type="Proteomes" id="UP000095347"/>
    </source>
</evidence>
<dbReference type="SUPFAM" id="SSF52540">
    <property type="entry name" value="P-loop containing nucleoside triphosphate hydrolases"/>
    <property type="match status" value="1"/>
</dbReference>
<comment type="caution">
    <text evidence="2">The sequence shown here is derived from an EMBL/GenBank/DDBJ whole genome shotgun (WGS) entry which is preliminary data.</text>
</comment>
<dbReference type="RefSeq" id="WP_069957510.1">
    <property type="nucleotide sequence ID" value="NZ_MCGG01000018.1"/>
</dbReference>
<dbReference type="PIRSF" id="PIRSF009320">
    <property type="entry name" value="Nuc_binding_HP_1000"/>
    <property type="match status" value="1"/>
</dbReference>
<reference evidence="3" key="1">
    <citation type="submission" date="2016-07" db="EMBL/GenBank/DDBJ databases">
        <authorList>
            <person name="Florea S."/>
            <person name="Webb J.S."/>
            <person name="Jaromczyk J."/>
            <person name="Schardl C.L."/>
        </authorList>
    </citation>
    <scope>NUCLEOTIDE SEQUENCE [LARGE SCALE GENOMIC DNA]</scope>
    <source>
        <strain evidence="3">MV-1</strain>
    </source>
</reference>
<dbReference type="Pfam" id="PF01656">
    <property type="entry name" value="CbiA"/>
    <property type="match status" value="1"/>
</dbReference>
<keyword evidence="3" id="KW-1185">Reference proteome</keyword>
<dbReference type="InterPro" id="IPR002586">
    <property type="entry name" value="CobQ/CobB/MinD/ParA_Nub-bd_dom"/>
</dbReference>
<evidence type="ECO:0000259" key="1">
    <source>
        <dbReference type="Pfam" id="PF01656"/>
    </source>
</evidence>
<dbReference type="PANTHER" id="PTHR13696">
    <property type="entry name" value="P-LOOP CONTAINING NUCLEOSIDE TRIPHOSPHATE HYDROLASE"/>
    <property type="match status" value="1"/>
</dbReference>
<dbReference type="InterPro" id="IPR050678">
    <property type="entry name" value="DNA_Partitioning_ATPase"/>
</dbReference>
<dbReference type="EMBL" id="MCGG01000018">
    <property type="protein sequence ID" value="OEJ67921.1"/>
    <property type="molecule type" value="Genomic_DNA"/>
</dbReference>
<proteinExistence type="predicted"/>
<gene>
    <name evidence="2" type="ORF">BEN30_07945</name>
</gene>
<dbReference type="PANTHER" id="PTHR13696:SF96">
    <property type="entry name" value="COBQ_COBB_MIND_PARA NUCLEOTIDE BINDING DOMAIN-CONTAINING PROTEIN"/>
    <property type="match status" value="1"/>
</dbReference>
<feature type="domain" description="CobQ/CobB/MinD/ParA nucleotide binding" evidence="1">
    <location>
        <begin position="5"/>
        <end position="179"/>
    </location>
</feature>
<evidence type="ECO:0000313" key="2">
    <source>
        <dbReference type="EMBL" id="OEJ67921.1"/>
    </source>
</evidence>
<dbReference type="AlphaFoldDB" id="A0A1E5Q968"/>
<dbReference type="STRING" id="28181.BEN30_07945"/>
<organism evidence="2 3">
    <name type="scientific">Magnetovibrio blakemorei</name>
    <dbReference type="NCBI Taxonomy" id="28181"/>
    <lineage>
        <taxon>Bacteria</taxon>
        <taxon>Pseudomonadati</taxon>
        <taxon>Pseudomonadota</taxon>
        <taxon>Alphaproteobacteria</taxon>
        <taxon>Rhodospirillales</taxon>
        <taxon>Magnetovibrionaceae</taxon>
        <taxon>Magnetovibrio</taxon>
    </lineage>
</organism>
<dbReference type="CDD" id="cd02042">
    <property type="entry name" value="ParAB_family"/>
    <property type="match status" value="1"/>
</dbReference>
<accession>A0A1E5Q968</accession>
<dbReference type="Proteomes" id="UP000095347">
    <property type="component" value="Unassembled WGS sequence"/>
</dbReference>
<dbReference type="InterPro" id="IPR027417">
    <property type="entry name" value="P-loop_NTPase"/>
</dbReference>
<protein>
    <submittedName>
        <fullName evidence="2">Chromosome partitioning protein</fullName>
    </submittedName>
</protein>
<name>A0A1E5Q968_9PROT</name>
<dbReference type="Gene3D" id="3.40.50.300">
    <property type="entry name" value="P-loop containing nucleotide triphosphate hydrolases"/>
    <property type="match status" value="1"/>
</dbReference>
<sequence length="203" mass="22078">MITVVGNLKGGTGKSTVVFNLALWLACAEHDVVLCDLDPQNTLRDAVDVRVEEGYEPTVSVFGSIPKKAAGNVLIDIGLSDMQAARNALGRADRIVIPVTPSQADVWATQQFLAIIEESTRANVKKPEVFAFLNRADTHPSSSENLETQEVLKQIPGMQVLDHVLSQRMAFRRSFSEGLGVFELEPRGKAALELSALAEMLYG</sequence>